<feature type="region of interest" description="Disordered" evidence="6">
    <location>
        <begin position="1"/>
        <end position="23"/>
    </location>
</feature>
<dbReference type="InterPro" id="IPR013855">
    <property type="entry name" value="Cdc37_N_dom"/>
</dbReference>
<keyword evidence="4" id="KW-0143">Chaperone</keyword>
<evidence type="ECO:0000256" key="6">
    <source>
        <dbReference type="SAM" id="MobiDB-lite"/>
    </source>
</evidence>
<feature type="domain" description="Cdc37 C-terminal" evidence="7">
    <location>
        <begin position="420"/>
        <end position="515"/>
    </location>
</feature>
<dbReference type="SMART" id="SM01071">
    <property type="entry name" value="CDC37_N"/>
    <property type="match status" value="1"/>
</dbReference>
<feature type="compositionally biased region" description="Basic and acidic residues" evidence="6">
    <location>
        <begin position="202"/>
        <end position="218"/>
    </location>
</feature>
<dbReference type="AlphaFoldDB" id="A0AAX4KPC1"/>
<feature type="region of interest" description="Disordered" evidence="6">
    <location>
        <begin position="202"/>
        <end position="283"/>
    </location>
</feature>
<dbReference type="Pfam" id="PF08565">
    <property type="entry name" value="CDC37_M"/>
    <property type="match status" value="1"/>
</dbReference>
<dbReference type="GO" id="GO:0006457">
    <property type="term" value="P:protein folding"/>
    <property type="evidence" value="ECO:0007669"/>
    <property type="project" value="TreeGrafter"/>
</dbReference>
<dbReference type="FunFam" id="1.20.58.610:FF:000002">
    <property type="entry name" value="Hsp90 co-chaperone Cdc37, putative"/>
    <property type="match status" value="1"/>
</dbReference>
<dbReference type="InterPro" id="IPR013873">
    <property type="entry name" value="Cdc37_C"/>
</dbReference>
<dbReference type="GO" id="GO:0005737">
    <property type="term" value="C:cytoplasm"/>
    <property type="evidence" value="ECO:0007669"/>
    <property type="project" value="UniProtKB-SubCell"/>
</dbReference>
<dbReference type="PANTHER" id="PTHR12800">
    <property type="entry name" value="CDC37-RELATED"/>
    <property type="match status" value="1"/>
</dbReference>
<sequence>MPLNYSKWDNLELSDDSDIEEHPNVDKKSMIRWKQRDIHEKREARKLQIAKYKSELALNSVLRPRIEAIIKGVSEKGLDHFRSVQRRLKENPSDEKPNTGSPNQPTYDMMISQLLSDVYRESSFIVDGAQISKDGVVLDKEGKTINGTSEHKIPEWAEEMSTNIPEQKKKGLEIALEQRLNWHIQELDKRDKVVKDELEKEEKEQAKKITSEGIHDGWSKSMVNKPKPSPLDDKPKLPKSTQKEKTETIEVLNPKSAEVSSLEWSSKPAAEEENDEDEEDFGPLTPSARAFANIPIGAFEKSFAFIQKDSSVLTESTHDSLLAEAFDAERRGDKDLAKRCVHQSLLINYCRQLGRDGVGLFFQKMISHNPKSIEMFLQDFNQTYSRIAQRTAEMIAEEAAAGEREQIQLVAEDPSMEIGFNLPEGPPPDDLRLEGEGTEEMDIEQVKLFLQRKWDIFQNFPESLRNALKTEKLDEVNKVLGKMKVAEAEEVVELLQEGGMLSFSEKGVRDMTQGQ</sequence>
<dbReference type="SMART" id="SM01069">
    <property type="entry name" value="CDC37_C"/>
    <property type="match status" value="1"/>
</dbReference>
<dbReference type="GeneID" id="91104964"/>
<evidence type="ECO:0000256" key="1">
    <source>
        <dbReference type="ARBA" id="ARBA00004496"/>
    </source>
</evidence>
<dbReference type="InterPro" id="IPR013874">
    <property type="entry name" value="Cdc37_Hsp90-bd"/>
</dbReference>
<comment type="subcellular location">
    <subcellularLocation>
        <location evidence="1">Cytoplasm</location>
    </subcellularLocation>
</comment>
<feature type="compositionally biased region" description="Acidic residues" evidence="6">
    <location>
        <begin position="271"/>
        <end position="281"/>
    </location>
</feature>
<keyword evidence="3" id="KW-0963">Cytoplasm</keyword>
<dbReference type="Pfam" id="PF08564">
    <property type="entry name" value="CDC37_C"/>
    <property type="match status" value="1"/>
</dbReference>
<dbReference type="Gene3D" id="1.20.58.610">
    <property type="entry name" value="Cdc37, Hsp90 binding domain"/>
    <property type="match status" value="1"/>
</dbReference>
<dbReference type="Pfam" id="PF03234">
    <property type="entry name" value="CDC37_N"/>
    <property type="match status" value="1"/>
</dbReference>
<keyword evidence="11" id="KW-1185">Reference proteome</keyword>
<evidence type="ECO:0000259" key="7">
    <source>
        <dbReference type="SMART" id="SM01069"/>
    </source>
</evidence>
<feature type="domain" description="Cdc37 N-terminal" evidence="9">
    <location>
        <begin position="2"/>
        <end position="221"/>
    </location>
</feature>
<dbReference type="RefSeq" id="XP_066086020.1">
    <property type="nucleotide sequence ID" value="XM_066229923.1"/>
</dbReference>
<feature type="compositionally biased region" description="Basic and acidic residues" evidence="6">
    <location>
        <begin position="86"/>
        <end position="97"/>
    </location>
</feature>
<dbReference type="InterPro" id="IPR004918">
    <property type="entry name" value="Cdc37"/>
</dbReference>
<dbReference type="GO" id="GO:0019901">
    <property type="term" value="F:protein kinase binding"/>
    <property type="evidence" value="ECO:0007669"/>
    <property type="project" value="InterPro"/>
</dbReference>
<dbReference type="GO" id="GO:0050821">
    <property type="term" value="P:protein stabilization"/>
    <property type="evidence" value="ECO:0007669"/>
    <property type="project" value="TreeGrafter"/>
</dbReference>
<dbReference type="KEGG" id="ker:91104964"/>
<evidence type="ECO:0000313" key="10">
    <source>
        <dbReference type="EMBL" id="WWD08053.1"/>
    </source>
</evidence>
<dbReference type="GO" id="GO:0051087">
    <property type="term" value="F:protein-folding chaperone binding"/>
    <property type="evidence" value="ECO:0007669"/>
    <property type="project" value="TreeGrafter"/>
</dbReference>
<evidence type="ECO:0000256" key="3">
    <source>
        <dbReference type="ARBA" id="ARBA00022490"/>
    </source>
</evidence>
<dbReference type="SMART" id="SM01070">
    <property type="entry name" value="CDC37_M"/>
    <property type="match status" value="1"/>
</dbReference>
<proteinExistence type="inferred from homology"/>
<reference evidence="10 11" key="1">
    <citation type="submission" date="2024-01" db="EMBL/GenBank/DDBJ databases">
        <title>Comparative genomics of Cryptococcus and Kwoniella reveals pathogenesis evolution and contrasting modes of karyotype evolution via chromosome fusion or intercentromeric recombination.</title>
        <authorList>
            <person name="Coelho M.A."/>
            <person name="David-Palma M."/>
            <person name="Shea T."/>
            <person name="Bowers K."/>
            <person name="McGinley-Smith S."/>
            <person name="Mohammad A.W."/>
            <person name="Gnirke A."/>
            <person name="Yurkov A.M."/>
            <person name="Nowrousian M."/>
            <person name="Sun S."/>
            <person name="Cuomo C.A."/>
            <person name="Heitman J."/>
        </authorList>
    </citation>
    <scope>NUCLEOTIDE SEQUENCE [LARGE SCALE GENOMIC DNA]</scope>
    <source>
        <strain evidence="10 11">PYCC6329</strain>
    </source>
</reference>
<evidence type="ECO:0000256" key="2">
    <source>
        <dbReference type="ARBA" id="ARBA00006222"/>
    </source>
</evidence>
<evidence type="ECO:0000259" key="8">
    <source>
        <dbReference type="SMART" id="SM01070"/>
    </source>
</evidence>
<dbReference type="Proteomes" id="UP001358614">
    <property type="component" value="Chromosome 1"/>
</dbReference>
<organism evidence="10 11">
    <name type="scientific">Kwoniella europaea PYCC6329</name>
    <dbReference type="NCBI Taxonomy" id="1423913"/>
    <lineage>
        <taxon>Eukaryota</taxon>
        <taxon>Fungi</taxon>
        <taxon>Dikarya</taxon>
        <taxon>Basidiomycota</taxon>
        <taxon>Agaricomycotina</taxon>
        <taxon>Tremellomycetes</taxon>
        <taxon>Tremellales</taxon>
        <taxon>Cryptococcaceae</taxon>
        <taxon>Kwoniella</taxon>
    </lineage>
</organism>
<evidence type="ECO:0000313" key="11">
    <source>
        <dbReference type="Proteomes" id="UP001358614"/>
    </source>
</evidence>
<feature type="region of interest" description="Disordered" evidence="6">
    <location>
        <begin position="86"/>
        <end position="106"/>
    </location>
</feature>
<evidence type="ECO:0000256" key="5">
    <source>
        <dbReference type="ARBA" id="ARBA00031396"/>
    </source>
</evidence>
<name>A0AAX4KPC1_9TREE</name>
<protein>
    <recommendedName>
        <fullName evidence="5">Hsp90 chaperone protein kinase-targeting subunit</fullName>
    </recommendedName>
</protein>
<comment type="similarity">
    <text evidence="2">Belongs to the CDC37 family.</text>
</comment>
<accession>A0AAX4KPC1</accession>
<dbReference type="EMBL" id="CP144089">
    <property type="protein sequence ID" value="WWD08053.1"/>
    <property type="molecule type" value="Genomic_DNA"/>
</dbReference>
<dbReference type="InterPro" id="IPR038189">
    <property type="entry name" value="Cdc37_Hsp90-bd_sf"/>
</dbReference>
<dbReference type="PANTHER" id="PTHR12800:SF4">
    <property type="entry name" value="HSP90 CO-CHAPERONE CDC37"/>
    <property type="match status" value="1"/>
</dbReference>
<evidence type="ECO:0000256" key="4">
    <source>
        <dbReference type="ARBA" id="ARBA00023186"/>
    </source>
</evidence>
<gene>
    <name evidence="10" type="ORF">V865_006163</name>
</gene>
<dbReference type="GO" id="GO:0031072">
    <property type="term" value="F:heat shock protein binding"/>
    <property type="evidence" value="ECO:0007669"/>
    <property type="project" value="TreeGrafter"/>
</dbReference>
<feature type="domain" description="Cdc37 Hsp90 binding" evidence="8">
    <location>
        <begin position="224"/>
        <end position="402"/>
    </location>
</feature>
<dbReference type="GO" id="GO:0051082">
    <property type="term" value="F:unfolded protein binding"/>
    <property type="evidence" value="ECO:0007669"/>
    <property type="project" value="TreeGrafter"/>
</dbReference>
<dbReference type="SUPFAM" id="SSF101391">
    <property type="entry name" value="Hsp90 co-chaperone CDC37"/>
    <property type="match status" value="1"/>
</dbReference>
<evidence type="ECO:0000259" key="9">
    <source>
        <dbReference type="SMART" id="SM01071"/>
    </source>
</evidence>
<feature type="compositionally biased region" description="Basic and acidic residues" evidence="6">
    <location>
        <begin position="230"/>
        <end position="248"/>
    </location>
</feature>